<dbReference type="CDD" id="cd05911">
    <property type="entry name" value="Firefly_Luc_like"/>
    <property type="match status" value="1"/>
</dbReference>
<dbReference type="InterPro" id="IPR025110">
    <property type="entry name" value="AMP-bd_C"/>
</dbReference>
<gene>
    <name evidence="5" type="ORF">VNI00_007471</name>
</gene>
<proteinExistence type="inferred from homology"/>
<dbReference type="SUPFAM" id="SSF56801">
    <property type="entry name" value="Acetyl-CoA synthetase-like"/>
    <property type="match status" value="1"/>
</dbReference>
<dbReference type="PANTHER" id="PTHR24096:SF149">
    <property type="entry name" value="AMP-BINDING DOMAIN-CONTAINING PROTEIN-RELATED"/>
    <property type="match status" value="1"/>
</dbReference>
<feature type="domain" description="AMP-dependent synthetase/ligase" evidence="3">
    <location>
        <begin position="30"/>
        <end position="413"/>
    </location>
</feature>
<dbReference type="InterPro" id="IPR000873">
    <property type="entry name" value="AMP-dep_synth/lig_dom"/>
</dbReference>
<evidence type="ECO:0000313" key="6">
    <source>
        <dbReference type="Proteomes" id="UP001383192"/>
    </source>
</evidence>
<sequence length="579" mass="62974">MAPKIYKSSAPSVTIKSHSIVTHLLSSSSEDRVGRHPANAIAYVDAATGTSLTRGQLKSLAFKFGHGLTTIGARRGDTILMYSPNSLAWPVVILGAIAAGIRCTLANSAYTSSELAHQYHDSGAFLLMTTPDGLAVVRDMFKSLQIPDGHKRIIVISDGLAWAGGPSTAPRREADGLLGMDDLLTRGTLTKEASFDGKEAQQTAFLCYSSTTHQNVTSLVDIVEPSFPNMKYGEDKLLAILPFYHIYGFVKSLLFPLLVGVPSVVQQRFEPVQFCENIEKYKVTISLIVPPVLVVLARHPVVDKCDLSCLKVLFSGAAPLSASLTKQVKDRITARWKNDIAIVQGYGLTETSPTTHLLPVADGVRKVGSVGILLSNLEARLVADDEGDAPVDAEEGQPGELWIRGPTVMKGYLNNPTATKNSITPDGWFKTGDIAIRDKEGYYYIVDRRKELIKYKGFQGKFTQPYPAPITLEGILLTHPDIADAAVIGVESAKEATELPRAYIVHANPSKVPSQQAKDAFSQSVTKWMESKVAKHKYLRGGVVLIDIIPKSAAGKILRRELRERAKTEFVDVGPRAKL</sequence>
<dbReference type="PANTHER" id="PTHR24096">
    <property type="entry name" value="LONG-CHAIN-FATTY-ACID--COA LIGASE"/>
    <property type="match status" value="1"/>
</dbReference>
<dbReference type="EMBL" id="JAYKXP010000024">
    <property type="protein sequence ID" value="KAK7045638.1"/>
    <property type="molecule type" value="Genomic_DNA"/>
</dbReference>
<keyword evidence="6" id="KW-1185">Reference proteome</keyword>
<evidence type="ECO:0000259" key="3">
    <source>
        <dbReference type="Pfam" id="PF00501"/>
    </source>
</evidence>
<dbReference type="InterPro" id="IPR042099">
    <property type="entry name" value="ANL_N_sf"/>
</dbReference>
<evidence type="ECO:0000313" key="5">
    <source>
        <dbReference type="EMBL" id="KAK7045638.1"/>
    </source>
</evidence>
<feature type="domain" description="AMP-binding enzyme C-terminal" evidence="4">
    <location>
        <begin position="472"/>
        <end position="556"/>
    </location>
</feature>
<protein>
    <recommendedName>
        <fullName evidence="7">AMP binding protein</fullName>
    </recommendedName>
</protein>
<evidence type="ECO:0008006" key="7">
    <source>
        <dbReference type="Google" id="ProtNLM"/>
    </source>
</evidence>
<dbReference type="GO" id="GO:0016405">
    <property type="term" value="F:CoA-ligase activity"/>
    <property type="evidence" value="ECO:0007669"/>
    <property type="project" value="TreeGrafter"/>
</dbReference>
<comment type="caution">
    <text evidence="5">The sequence shown here is derived from an EMBL/GenBank/DDBJ whole genome shotgun (WGS) entry which is preliminary data.</text>
</comment>
<name>A0AAW0D030_9AGAR</name>
<comment type="similarity">
    <text evidence="1">Belongs to the ATP-dependent AMP-binding enzyme family.</text>
</comment>
<dbReference type="InterPro" id="IPR045851">
    <property type="entry name" value="AMP-bd_C_sf"/>
</dbReference>
<dbReference type="Gene3D" id="3.40.50.12780">
    <property type="entry name" value="N-terminal domain of ligase-like"/>
    <property type="match status" value="1"/>
</dbReference>
<evidence type="ECO:0000256" key="1">
    <source>
        <dbReference type="ARBA" id="ARBA00006432"/>
    </source>
</evidence>
<dbReference type="Gene3D" id="3.30.300.30">
    <property type="match status" value="1"/>
</dbReference>
<dbReference type="Proteomes" id="UP001383192">
    <property type="component" value="Unassembled WGS sequence"/>
</dbReference>
<dbReference type="AlphaFoldDB" id="A0AAW0D030"/>
<reference evidence="5 6" key="1">
    <citation type="submission" date="2024-01" db="EMBL/GenBank/DDBJ databases">
        <title>A draft genome for a cacao thread blight-causing isolate of Paramarasmius palmivorus.</title>
        <authorList>
            <person name="Baruah I.K."/>
            <person name="Bukari Y."/>
            <person name="Amoako-Attah I."/>
            <person name="Meinhardt L.W."/>
            <person name="Bailey B.A."/>
            <person name="Cohen S.P."/>
        </authorList>
    </citation>
    <scope>NUCLEOTIDE SEQUENCE [LARGE SCALE GENOMIC DNA]</scope>
    <source>
        <strain evidence="5 6">GH-12</strain>
    </source>
</reference>
<dbReference type="Pfam" id="PF00501">
    <property type="entry name" value="AMP-binding"/>
    <property type="match status" value="1"/>
</dbReference>
<organism evidence="5 6">
    <name type="scientific">Paramarasmius palmivorus</name>
    <dbReference type="NCBI Taxonomy" id="297713"/>
    <lineage>
        <taxon>Eukaryota</taxon>
        <taxon>Fungi</taxon>
        <taxon>Dikarya</taxon>
        <taxon>Basidiomycota</taxon>
        <taxon>Agaricomycotina</taxon>
        <taxon>Agaricomycetes</taxon>
        <taxon>Agaricomycetidae</taxon>
        <taxon>Agaricales</taxon>
        <taxon>Marasmiineae</taxon>
        <taxon>Marasmiaceae</taxon>
        <taxon>Paramarasmius</taxon>
    </lineage>
</organism>
<evidence type="ECO:0000259" key="4">
    <source>
        <dbReference type="Pfam" id="PF13193"/>
    </source>
</evidence>
<accession>A0AAW0D030</accession>
<dbReference type="Pfam" id="PF13193">
    <property type="entry name" value="AMP-binding_C"/>
    <property type="match status" value="1"/>
</dbReference>
<keyword evidence="2" id="KW-0436">Ligase</keyword>
<evidence type="ECO:0000256" key="2">
    <source>
        <dbReference type="ARBA" id="ARBA00022598"/>
    </source>
</evidence>